<dbReference type="AlphaFoldDB" id="A0A225WSM7"/>
<dbReference type="OrthoDB" id="117733at2759"/>
<gene>
    <name evidence="1" type="ORF">PHMEG_0005545</name>
</gene>
<organism evidence="1 2">
    <name type="scientific">Phytophthora megakarya</name>
    <dbReference type="NCBI Taxonomy" id="4795"/>
    <lineage>
        <taxon>Eukaryota</taxon>
        <taxon>Sar</taxon>
        <taxon>Stramenopiles</taxon>
        <taxon>Oomycota</taxon>
        <taxon>Peronosporomycetes</taxon>
        <taxon>Peronosporales</taxon>
        <taxon>Peronosporaceae</taxon>
        <taxon>Phytophthora</taxon>
    </lineage>
</organism>
<evidence type="ECO:0000313" key="1">
    <source>
        <dbReference type="EMBL" id="OWZ20097.1"/>
    </source>
</evidence>
<accession>A0A225WSM7</accession>
<name>A0A225WSM7_9STRA</name>
<evidence type="ECO:0000313" key="2">
    <source>
        <dbReference type="Proteomes" id="UP000198211"/>
    </source>
</evidence>
<comment type="caution">
    <text evidence="1">The sequence shown here is derived from an EMBL/GenBank/DDBJ whole genome shotgun (WGS) entry which is preliminary data.</text>
</comment>
<proteinExistence type="predicted"/>
<dbReference type="Proteomes" id="UP000198211">
    <property type="component" value="Unassembled WGS sequence"/>
</dbReference>
<dbReference type="EMBL" id="NBNE01000361">
    <property type="protein sequence ID" value="OWZ20097.1"/>
    <property type="molecule type" value="Genomic_DNA"/>
</dbReference>
<evidence type="ECO:0008006" key="3">
    <source>
        <dbReference type="Google" id="ProtNLM"/>
    </source>
</evidence>
<keyword evidence="2" id="KW-1185">Reference proteome</keyword>
<sequence length="249" mass="27975">MTEKDPDVSRDRHSVRVRIRGARIKRQHPQNEAFHLRAEGLLLRDGYTTCAPCEFATPWPAKNHDRIDSVKGMLNNMEFNGSESHNQVFSFGLEMDTEGILVVGNGSNQQPFIAGITTKALLLRLDRPAASFVFHIDAPYKTNHCYYTVVVVSISDSSRVSSIVSQETEPVFETALLALKRIFGWVSQKELRVEDALADADQAQNNALLKTFGDYGNFQFLIKVHKAIRGFPSGVAGMIVRDLYDKESW</sequence>
<protein>
    <recommendedName>
        <fullName evidence="3">MULE transposase domain-containing protein</fullName>
    </recommendedName>
</protein>
<reference evidence="2" key="1">
    <citation type="submission" date="2017-03" db="EMBL/GenBank/DDBJ databases">
        <title>Phytopthora megakarya and P. palmivora, two closely related causual agents of cacao black pod achieved similar genome size and gene model numbers by different mechanisms.</title>
        <authorList>
            <person name="Ali S."/>
            <person name="Shao J."/>
            <person name="Larry D.J."/>
            <person name="Kronmiller B."/>
            <person name="Shen D."/>
            <person name="Strem M.D."/>
            <person name="Melnick R.L."/>
            <person name="Guiltinan M.J."/>
            <person name="Tyler B.M."/>
            <person name="Meinhardt L.W."/>
            <person name="Bailey B.A."/>
        </authorList>
    </citation>
    <scope>NUCLEOTIDE SEQUENCE [LARGE SCALE GENOMIC DNA]</scope>
    <source>
        <strain evidence="2">zdho120</strain>
    </source>
</reference>